<dbReference type="CDD" id="cd07209">
    <property type="entry name" value="Pat_hypo_Ecoli_Z1214_like"/>
    <property type="match status" value="1"/>
</dbReference>
<dbReference type="PROSITE" id="PS51635">
    <property type="entry name" value="PNPLA"/>
    <property type="match status" value="1"/>
</dbReference>
<dbReference type="Proteomes" id="UP000316471">
    <property type="component" value="Unassembled WGS sequence"/>
</dbReference>
<dbReference type="GO" id="GO:0016787">
    <property type="term" value="F:hydrolase activity"/>
    <property type="evidence" value="ECO:0007669"/>
    <property type="project" value="UniProtKB-UniRule"/>
</dbReference>
<keyword evidence="7" id="KW-1185">Reference proteome</keyword>
<keyword evidence="2 4" id="KW-0442">Lipid degradation</keyword>
<feature type="active site" description="Nucleophile" evidence="4">
    <location>
        <position position="44"/>
    </location>
</feature>
<name>A0A562LI68_9GAMM</name>
<keyword evidence="1 4" id="KW-0378">Hydrolase</keyword>
<evidence type="ECO:0000256" key="4">
    <source>
        <dbReference type="PROSITE-ProRule" id="PRU01161"/>
    </source>
</evidence>
<dbReference type="AlphaFoldDB" id="A0A562LI68"/>
<feature type="domain" description="PNPLA" evidence="5">
    <location>
        <begin position="11"/>
        <end position="181"/>
    </location>
</feature>
<dbReference type="Gene3D" id="3.40.1090.10">
    <property type="entry name" value="Cytosolic phospholipase A2 catalytic domain"/>
    <property type="match status" value="2"/>
</dbReference>
<dbReference type="Pfam" id="PF01734">
    <property type="entry name" value="Patatin"/>
    <property type="match status" value="1"/>
</dbReference>
<dbReference type="PANTHER" id="PTHR14226">
    <property type="entry name" value="NEUROPATHY TARGET ESTERASE/SWISS CHEESE D.MELANOGASTER"/>
    <property type="match status" value="1"/>
</dbReference>
<evidence type="ECO:0000256" key="3">
    <source>
        <dbReference type="ARBA" id="ARBA00023098"/>
    </source>
</evidence>
<evidence type="ECO:0000256" key="2">
    <source>
        <dbReference type="ARBA" id="ARBA00022963"/>
    </source>
</evidence>
<dbReference type="InterPro" id="IPR016035">
    <property type="entry name" value="Acyl_Trfase/lysoPLipase"/>
</dbReference>
<dbReference type="OrthoDB" id="9798773at2"/>
<protein>
    <submittedName>
        <fullName evidence="6">NTE family protein</fullName>
    </submittedName>
</protein>
<evidence type="ECO:0000313" key="6">
    <source>
        <dbReference type="EMBL" id="TWI07308.1"/>
    </source>
</evidence>
<evidence type="ECO:0000313" key="7">
    <source>
        <dbReference type="Proteomes" id="UP000316471"/>
    </source>
</evidence>
<organism evidence="6 7">
    <name type="scientific">Aerolutibacter ruishenii</name>
    <dbReference type="NCBI Taxonomy" id="686800"/>
    <lineage>
        <taxon>Bacteria</taxon>
        <taxon>Pseudomonadati</taxon>
        <taxon>Pseudomonadota</taxon>
        <taxon>Gammaproteobacteria</taxon>
        <taxon>Lysobacterales</taxon>
        <taxon>Lysobacteraceae</taxon>
        <taxon>Aerolutibacter</taxon>
    </lineage>
</organism>
<proteinExistence type="predicted"/>
<sequence>MHADPPERTAFVLTGGGSLGAVQVGMLKALHAAGIAPDLVVGASVGAINAAYFAGAPDAEGLARLERLWSGVRREHVFPFTYLRTLACLLGRRDHLAMPDALRSLIEAELPYLQLEQAVLPCHVVATDALDGTEVVLSTGDAVTALLASAAVPAVFPLVTVDGRPLMDGGVATGTPIAVAVGLGATRVVVLPTGTSCALAAPPRGMLAMALHALNLMTMRQLLADIDRFATRCRLVVAPPLCPLAVHAYDFSQCRDLVARAEAATRHWLRDGLPEQDPHWALAPHRHAAR</sequence>
<accession>A0A562LI68</accession>
<gene>
    <name evidence="6" type="ORF">IP93_02660</name>
</gene>
<dbReference type="InterPro" id="IPR002641">
    <property type="entry name" value="PNPLA_dom"/>
</dbReference>
<feature type="short sequence motif" description="DGA/G" evidence="4">
    <location>
        <begin position="168"/>
        <end position="170"/>
    </location>
</feature>
<comment type="caution">
    <text evidence="6">The sequence shown here is derived from an EMBL/GenBank/DDBJ whole genome shotgun (WGS) entry which is preliminary data.</text>
</comment>
<dbReference type="RefSeq" id="WP_144816458.1">
    <property type="nucleotide sequence ID" value="NZ_VLKP01000012.1"/>
</dbReference>
<reference evidence="6 7" key="1">
    <citation type="journal article" date="2015" name="Stand. Genomic Sci.">
        <title>Genomic Encyclopedia of Bacterial and Archaeal Type Strains, Phase III: the genomes of soil and plant-associated and newly described type strains.</title>
        <authorList>
            <person name="Whitman W.B."/>
            <person name="Woyke T."/>
            <person name="Klenk H.P."/>
            <person name="Zhou Y."/>
            <person name="Lilburn T.G."/>
            <person name="Beck B.J."/>
            <person name="De Vos P."/>
            <person name="Vandamme P."/>
            <person name="Eisen J.A."/>
            <person name="Garrity G."/>
            <person name="Hugenholtz P."/>
            <person name="Kyrpides N.C."/>
        </authorList>
    </citation>
    <scope>NUCLEOTIDE SEQUENCE [LARGE SCALE GENOMIC DNA]</scope>
    <source>
        <strain evidence="6 7">CGMCC 1.10136</strain>
    </source>
</reference>
<dbReference type="PANTHER" id="PTHR14226:SF57">
    <property type="entry name" value="BLR7027 PROTEIN"/>
    <property type="match status" value="1"/>
</dbReference>
<dbReference type="SUPFAM" id="SSF52151">
    <property type="entry name" value="FabD/lysophospholipase-like"/>
    <property type="match status" value="1"/>
</dbReference>
<feature type="active site" description="Proton acceptor" evidence="4">
    <location>
        <position position="168"/>
    </location>
</feature>
<dbReference type="GO" id="GO:0016042">
    <property type="term" value="P:lipid catabolic process"/>
    <property type="evidence" value="ECO:0007669"/>
    <property type="project" value="UniProtKB-UniRule"/>
</dbReference>
<evidence type="ECO:0000256" key="1">
    <source>
        <dbReference type="ARBA" id="ARBA00022801"/>
    </source>
</evidence>
<dbReference type="InterPro" id="IPR050301">
    <property type="entry name" value="NTE"/>
</dbReference>
<feature type="short sequence motif" description="GXSXG" evidence="4">
    <location>
        <begin position="42"/>
        <end position="46"/>
    </location>
</feature>
<evidence type="ECO:0000259" key="5">
    <source>
        <dbReference type="PROSITE" id="PS51635"/>
    </source>
</evidence>
<keyword evidence="3 4" id="KW-0443">Lipid metabolism</keyword>
<dbReference type="EMBL" id="VLKP01000012">
    <property type="protein sequence ID" value="TWI07308.1"/>
    <property type="molecule type" value="Genomic_DNA"/>
</dbReference>
<feature type="short sequence motif" description="GXGXXG" evidence="4">
    <location>
        <begin position="15"/>
        <end position="20"/>
    </location>
</feature>